<feature type="region of interest" description="Disordered" evidence="1">
    <location>
        <begin position="903"/>
        <end position="967"/>
    </location>
</feature>
<evidence type="ECO:0000256" key="1">
    <source>
        <dbReference type="SAM" id="MobiDB-lite"/>
    </source>
</evidence>
<dbReference type="PANTHER" id="PTHR15670">
    <property type="entry name" value="RHO GTPASE ACTIVATING PROTEIN 11A"/>
    <property type="match status" value="1"/>
</dbReference>
<feature type="compositionally biased region" description="Basic and acidic residues" evidence="1">
    <location>
        <begin position="706"/>
        <end position="717"/>
    </location>
</feature>
<feature type="compositionally biased region" description="Polar residues" evidence="1">
    <location>
        <begin position="845"/>
        <end position="857"/>
    </location>
</feature>
<dbReference type="SUPFAM" id="SSF48350">
    <property type="entry name" value="GTPase activation domain, GAP"/>
    <property type="match status" value="1"/>
</dbReference>
<feature type="region of interest" description="Disordered" evidence="1">
    <location>
        <begin position="803"/>
        <end position="876"/>
    </location>
</feature>
<feature type="region of interest" description="Disordered" evidence="1">
    <location>
        <begin position="72"/>
        <end position="92"/>
    </location>
</feature>
<reference evidence="3 4" key="1">
    <citation type="submission" date="2024-08" db="EMBL/GenBank/DDBJ databases">
        <authorList>
            <person name="Cucini C."/>
            <person name="Frati F."/>
        </authorList>
    </citation>
    <scope>NUCLEOTIDE SEQUENCE [LARGE SCALE GENOMIC DNA]</scope>
</reference>
<dbReference type="InterPro" id="IPR042869">
    <property type="entry name" value="ARHGAP11A/B"/>
</dbReference>
<dbReference type="PROSITE" id="PS50238">
    <property type="entry name" value="RHOGAP"/>
    <property type="match status" value="1"/>
</dbReference>
<name>A0ABP1QSI4_9HEXA</name>
<evidence type="ECO:0000259" key="2">
    <source>
        <dbReference type="PROSITE" id="PS50238"/>
    </source>
</evidence>
<feature type="region of interest" description="Disordered" evidence="1">
    <location>
        <begin position="1"/>
        <end position="20"/>
    </location>
</feature>
<keyword evidence="4" id="KW-1185">Reference proteome</keyword>
<organism evidence="3 4">
    <name type="scientific">Orchesella dallaii</name>
    <dbReference type="NCBI Taxonomy" id="48710"/>
    <lineage>
        <taxon>Eukaryota</taxon>
        <taxon>Metazoa</taxon>
        <taxon>Ecdysozoa</taxon>
        <taxon>Arthropoda</taxon>
        <taxon>Hexapoda</taxon>
        <taxon>Collembola</taxon>
        <taxon>Entomobryomorpha</taxon>
        <taxon>Entomobryoidea</taxon>
        <taxon>Orchesellidae</taxon>
        <taxon>Orchesellinae</taxon>
        <taxon>Orchesella</taxon>
    </lineage>
</organism>
<dbReference type="InterPro" id="IPR008936">
    <property type="entry name" value="Rho_GTPase_activation_prot"/>
</dbReference>
<dbReference type="Pfam" id="PF00620">
    <property type="entry name" value="RhoGAP"/>
    <property type="match status" value="1"/>
</dbReference>
<dbReference type="Proteomes" id="UP001642540">
    <property type="component" value="Unassembled WGS sequence"/>
</dbReference>
<proteinExistence type="predicted"/>
<dbReference type="CDD" id="cd00159">
    <property type="entry name" value="RhoGAP"/>
    <property type="match status" value="1"/>
</dbReference>
<dbReference type="EMBL" id="CAXLJM020000046">
    <property type="protein sequence ID" value="CAL8110913.1"/>
    <property type="molecule type" value="Genomic_DNA"/>
</dbReference>
<dbReference type="InterPro" id="IPR000198">
    <property type="entry name" value="RhoGAP_dom"/>
</dbReference>
<protein>
    <recommendedName>
        <fullName evidence="2">Rho-GAP domain-containing protein</fullName>
    </recommendedName>
</protein>
<feature type="region of interest" description="Disordered" evidence="1">
    <location>
        <begin position="469"/>
        <end position="490"/>
    </location>
</feature>
<sequence>MDTSGEAVQEEIGDDANHRMDVDQRLVESSKEKCRHVLELISNEGTEQMGLLVNQAVTEQLRNWGIDIETPGGRGRTKIRKSNSNKAGRSDVGANRLVPADLRRFNVTVMVPVLIKETCDFLREHIQTEGIFRKSGSSSRVQALMQRFFNLETQEKFIFTAYDSVFDVATVLKQYLREMESPLVPYDIHNVLRKCMEVSSESSREEAVMLTTCLLPVHNLSVLTYLIEFLVEVVENSEKNRMTYENLAIVVGPNIIPVESKKSEKAKELEQERKHIEAHTKIMETLLRNSEKLGCPPLEMCKKIESNFSLRGSEDELENDGVGRRKKRRSGSLTRVLGFLKKVASTKSGETSVPQTPGEFSDFTHTPVIKSSKRRCLDENIFSLQRKKTILDGIRKNGLIVKDDDKRFAHITSTPNSVTGFITCPSPVCLNPSPMKMDWKQTPNGARLKNLVTPSLLRRKEKNTELNRNAPFSAPAKPVKAKLGIGKKSSKKHAPVPLLADKLERAPVGRDVRRVSSIMSIHKLPNSPRKVARASSTRIPRPDKVIPVRKSNSSCRFPVQSPKTVRIDATLPEQSSVNTSGEYVTLSPSAHIRDEKNEAFIASKISCLEDTVDEHNESQTRSQSHKEMAASLRLTPLIQEINTLTLTARQELTLSGLRRSGRSVSKMTNESDDNHSASKPPPIPCKRRSSGASNKPRFDSPPINKSESRLPKSDKGVKRQVSRSNSIRLVEDKFKRAIKETKIMRIQSENNAMKAQSRSVNIHRRFSVQDKGFSPSHRRIMSVARRRSHELNRGGVTVPLTDDQFGKYDGFKPTDSISRSPNRCTLKRGRPNTLRSGLARPSPASARNTSATNNKLNDSSKENPLGSDQYAPTPLRRMSSVQELVKLMEKGKKEQPAVAVDNTLKPINRSESKRTLSRRTSSSSLFTKPAPVRILPKTNQKLITESTPKTNKESDKNKRNCRTSDGTNSDWVAASDFNFESHRKRLLMNQNEDRDSIQALKALNAGKVSENVRLFDGMCRTRKSPGKSLIPRYVALHRQ</sequence>
<dbReference type="SMART" id="SM00324">
    <property type="entry name" value="RhoGAP"/>
    <property type="match status" value="1"/>
</dbReference>
<dbReference type="PANTHER" id="PTHR15670:SF4">
    <property type="entry name" value="RHO GTPASE-ACTIVATING PROTEIN 11A"/>
    <property type="match status" value="1"/>
</dbReference>
<gene>
    <name evidence="3" type="ORF">ODALV1_LOCUS14549</name>
</gene>
<comment type="caution">
    <text evidence="3">The sequence shown here is derived from an EMBL/GenBank/DDBJ whole genome shotgun (WGS) entry which is preliminary data.</text>
</comment>
<dbReference type="Gene3D" id="1.10.555.10">
    <property type="entry name" value="Rho GTPase activation protein"/>
    <property type="match status" value="1"/>
</dbReference>
<evidence type="ECO:0000313" key="3">
    <source>
        <dbReference type="EMBL" id="CAL8110913.1"/>
    </source>
</evidence>
<feature type="region of interest" description="Disordered" evidence="1">
    <location>
        <begin position="657"/>
        <end position="724"/>
    </location>
</feature>
<accession>A0ABP1QSI4</accession>
<feature type="domain" description="Rho-GAP" evidence="2">
    <location>
        <begin position="100"/>
        <end position="294"/>
    </location>
</feature>
<evidence type="ECO:0000313" key="4">
    <source>
        <dbReference type="Proteomes" id="UP001642540"/>
    </source>
</evidence>
<feature type="compositionally biased region" description="Polar residues" evidence="1">
    <location>
        <begin position="937"/>
        <end position="949"/>
    </location>
</feature>